<dbReference type="InterPro" id="IPR027370">
    <property type="entry name" value="Znf-RING_euk"/>
</dbReference>
<dbReference type="Gene3D" id="3.30.40.10">
    <property type="entry name" value="Zinc/RING finger domain, C3HC4 (zinc finger)"/>
    <property type="match status" value="1"/>
</dbReference>
<name>A0A7M4EDY4_CROPO</name>
<keyword evidence="1" id="KW-0479">Metal-binding</keyword>
<dbReference type="InterPro" id="IPR050143">
    <property type="entry name" value="TRIM/RBCC"/>
</dbReference>
<keyword evidence="3" id="KW-0862">Zinc</keyword>
<keyword evidence="2 4" id="KW-0863">Zinc-finger</keyword>
<dbReference type="Pfam" id="PF13445">
    <property type="entry name" value="zf-RING_UBOX"/>
    <property type="match status" value="1"/>
</dbReference>
<dbReference type="PROSITE" id="PS50089">
    <property type="entry name" value="ZF_RING_2"/>
    <property type="match status" value="1"/>
</dbReference>
<evidence type="ECO:0000256" key="2">
    <source>
        <dbReference type="ARBA" id="ARBA00022771"/>
    </source>
</evidence>
<sequence length="141" mass="15682">MAAESTIENLWDEATCSICLDFFKDPVMIVDCGHNFCRACIAQCWEGLDRDITCPQCRQTFPQKSLRPNRQLASVVDIAKRLPDTRGCVIPPKIGDVHVMGLIDSQSGQNIFCEQFVNTVDIPVGECWDSPAFMGILDTTP</sequence>
<dbReference type="GeneTree" id="ENSGT01030000234669"/>
<dbReference type="AlphaFoldDB" id="A0A7M4EDY4"/>
<dbReference type="SUPFAM" id="SSF57850">
    <property type="entry name" value="RING/U-box"/>
    <property type="match status" value="1"/>
</dbReference>
<dbReference type="CDD" id="cd16594">
    <property type="entry name" value="RING-HC_TRIM7-like_C-IV"/>
    <property type="match status" value="1"/>
</dbReference>
<evidence type="ECO:0000256" key="3">
    <source>
        <dbReference type="ARBA" id="ARBA00022833"/>
    </source>
</evidence>
<evidence type="ECO:0000259" key="5">
    <source>
        <dbReference type="PROSITE" id="PS50089"/>
    </source>
</evidence>
<dbReference type="InterPro" id="IPR013083">
    <property type="entry name" value="Znf_RING/FYVE/PHD"/>
</dbReference>
<dbReference type="PANTHER" id="PTHR24103">
    <property type="entry name" value="E3 UBIQUITIN-PROTEIN LIGASE TRIM"/>
    <property type="match status" value="1"/>
</dbReference>
<organism evidence="6 7">
    <name type="scientific">Crocodylus porosus</name>
    <name type="common">Saltwater crocodile</name>
    <name type="synonym">Estuarine crocodile</name>
    <dbReference type="NCBI Taxonomy" id="8502"/>
    <lineage>
        <taxon>Eukaryota</taxon>
        <taxon>Metazoa</taxon>
        <taxon>Chordata</taxon>
        <taxon>Craniata</taxon>
        <taxon>Vertebrata</taxon>
        <taxon>Euteleostomi</taxon>
        <taxon>Archelosauria</taxon>
        <taxon>Archosauria</taxon>
        <taxon>Crocodylia</taxon>
        <taxon>Longirostres</taxon>
        <taxon>Crocodylidae</taxon>
        <taxon>Crocodylus</taxon>
    </lineage>
</organism>
<dbReference type="Ensembl" id="ENSCPRT00005009310.1">
    <property type="protein sequence ID" value="ENSCPRP00005007924.1"/>
    <property type="gene ID" value="ENSCPRG00005005635.1"/>
</dbReference>
<dbReference type="InterPro" id="IPR017907">
    <property type="entry name" value="Znf_RING_CS"/>
</dbReference>
<dbReference type="InterPro" id="IPR001841">
    <property type="entry name" value="Znf_RING"/>
</dbReference>
<evidence type="ECO:0000256" key="4">
    <source>
        <dbReference type="PROSITE-ProRule" id="PRU00175"/>
    </source>
</evidence>
<evidence type="ECO:0000256" key="1">
    <source>
        <dbReference type="ARBA" id="ARBA00022723"/>
    </source>
</evidence>
<proteinExistence type="predicted"/>
<feature type="domain" description="RING-type" evidence="5">
    <location>
        <begin position="16"/>
        <end position="58"/>
    </location>
</feature>
<dbReference type="Proteomes" id="UP000594220">
    <property type="component" value="Unplaced"/>
</dbReference>
<reference evidence="6" key="1">
    <citation type="submission" date="2025-08" db="UniProtKB">
        <authorList>
            <consortium name="Ensembl"/>
        </authorList>
    </citation>
    <scope>IDENTIFICATION</scope>
</reference>
<evidence type="ECO:0000313" key="7">
    <source>
        <dbReference type="Proteomes" id="UP000594220"/>
    </source>
</evidence>
<dbReference type="GO" id="GO:0008270">
    <property type="term" value="F:zinc ion binding"/>
    <property type="evidence" value="ECO:0007669"/>
    <property type="project" value="UniProtKB-KW"/>
</dbReference>
<keyword evidence="7" id="KW-1185">Reference proteome</keyword>
<dbReference type="SMART" id="SM00184">
    <property type="entry name" value="RING"/>
    <property type="match status" value="1"/>
</dbReference>
<accession>A0A7M4EDY4</accession>
<protein>
    <recommendedName>
        <fullName evidence="5">RING-type domain-containing protein</fullName>
    </recommendedName>
</protein>
<reference evidence="6" key="2">
    <citation type="submission" date="2025-09" db="UniProtKB">
        <authorList>
            <consortium name="Ensembl"/>
        </authorList>
    </citation>
    <scope>IDENTIFICATION</scope>
</reference>
<dbReference type="PROSITE" id="PS00518">
    <property type="entry name" value="ZF_RING_1"/>
    <property type="match status" value="1"/>
</dbReference>
<evidence type="ECO:0000313" key="6">
    <source>
        <dbReference type="Ensembl" id="ENSCPRP00005007924.1"/>
    </source>
</evidence>